<feature type="region of interest" description="Disordered" evidence="1">
    <location>
        <begin position="135"/>
        <end position="168"/>
    </location>
</feature>
<gene>
    <name evidence="2" type="ORF">DEBURN_LOCUS11365</name>
</gene>
<dbReference type="AlphaFoldDB" id="A0A9N9H494"/>
<feature type="non-terminal residue" evidence="2">
    <location>
        <position position="168"/>
    </location>
</feature>
<feature type="compositionally biased region" description="Acidic residues" evidence="1">
    <location>
        <begin position="135"/>
        <end position="145"/>
    </location>
</feature>
<dbReference type="Proteomes" id="UP000789706">
    <property type="component" value="Unassembled WGS sequence"/>
</dbReference>
<name>A0A9N9H494_9GLOM</name>
<protein>
    <submittedName>
        <fullName evidence="2">10855_t:CDS:1</fullName>
    </submittedName>
</protein>
<sequence>KALAKKLDCYISRDFGGSGYPTVKELGIDAINSGKKSNGESFEHFLVLDKPKYELVLGKRWLDRLMDRIREHIYPEPENFKYYHMYHSMEYYYKMYNQWYKKEKRTLSLQKFHKLLFSDYTFDFKAPTNLSEYYDSEYSETESESSDSGIESEFSDSEAENVPLPVIS</sequence>
<evidence type="ECO:0000313" key="2">
    <source>
        <dbReference type="EMBL" id="CAG8647694.1"/>
    </source>
</evidence>
<organism evidence="2 3">
    <name type="scientific">Diversispora eburnea</name>
    <dbReference type="NCBI Taxonomy" id="1213867"/>
    <lineage>
        <taxon>Eukaryota</taxon>
        <taxon>Fungi</taxon>
        <taxon>Fungi incertae sedis</taxon>
        <taxon>Mucoromycota</taxon>
        <taxon>Glomeromycotina</taxon>
        <taxon>Glomeromycetes</taxon>
        <taxon>Diversisporales</taxon>
        <taxon>Diversisporaceae</taxon>
        <taxon>Diversispora</taxon>
    </lineage>
</organism>
<keyword evidence="3" id="KW-1185">Reference proteome</keyword>
<dbReference type="OrthoDB" id="2477261at2759"/>
<evidence type="ECO:0000256" key="1">
    <source>
        <dbReference type="SAM" id="MobiDB-lite"/>
    </source>
</evidence>
<evidence type="ECO:0000313" key="3">
    <source>
        <dbReference type="Proteomes" id="UP000789706"/>
    </source>
</evidence>
<reference evidence="2" key="1">
    <citation type="submission" date="2021-06" db="EMBL/GenBank/DDBJ databases">
        <authorList>
            <person name="Kallberg Y."/>
            <person name="Tangrot J."/>
            <person name="Rosling A."/>
        </authorList>
    </citation>
    <scope>NUCLEOTIDE SEQUENCE</scope>
    <source>
        <strain evidence="2">AZ414A</strain>
    </source>
</reference>
<accession>A0A9N9H494</accession>
<dbReference type="EMBL" id="CAJVPK010005933">
    <property type="protein sequence ID" value="CAG8647694.1"/>
    <property type="molecule type" value="Genomic_DNA"/>
</dbReference>
<proteinExistence type="predicted"/>
<comment type="caution">
    <text evidence="2">The sequence shown here is derived from an EMBL/GenBank/DDBJ whole genome shotgun (WGS) entry which is preliminary data.</text>
</comment>